<gene>
    <name evidence="5" type="ORF">SAMN04487818_101313</name>
</gene>
<evidence type="ECO:0000256" key="2">
    <source>
        <dbReference type="ARBA" id="ARBA00022803"/>
    </source>
</evidence>
<proteinExistence type="predicted"/>
<organism evidence="5 6">
    <name type="scientific">Actinokineospora terrae</name>
    <dbReference type="NCBI Taxonomy" id="155974"/>
    <lineage>
        <taxon>Bacteria</taxon>
        <taxon>Bacillati</taxon>
        <taxon>Actinomycetota</taxon>
        <taxon>Actinomycetes</taxon>
        <taxon>Pseudonocardiales</taxon>
        <taxon>Pseudonocardiaceae</taxon>
        <taxon>Actinokineospora</taxon>
    </lineage>
</organism>
<dbReference type="Pfam" id="PF07719">
    <property type="entry name" value="TPR_2"/>
    <property type="match status" value="1"/>
</dbReference>
<reference evidence="6" key="1">
    <citation type="submission" date="2016-10" db="EMBL/GenBank/DDBJ databases">
        <authorList>
            <person name="Varghese N."/>
            <person name="Submissions S."/>
        </authorList>
    </citation>
    <scope>NUCLEOTIDE SEQUENCE [LARGE SCALE GENOMIC DNA]</scope>
    <source>
        <strain evidence="6">DSM 44260</strain>
    </source>
</reference>
<accession>A0A1H9KU45</accession>
<dbReference type="EMBL" id="FOGI01000001">
    <property type="protein sequence ID" value="SER02313.1"/>
    <property type="molecule type" value="Genomic_DNA"/>
</dbReference>
<evidence type="ECO:0000256" key="1">
    <source>
        <dbReference type="ARBA" id="ARBA00022737"/>
    </source>
</evidence>
<sequence>MLIGVSTYDDPALVPIPAARNSLDGMRSVLTDPLLCGWAPESVTVLADPVQPGHLARQLRALARDTEDVLLVYYVGHGQLTPRGELCLTTRDTVAEAPDFTGLPFSWVKEAVRDSPAGVRLVVLDCCYAGRAIEALSGADQIADVTHVSGSYTLTATTTSVAAHFDPSDESACTTFTGQLIDLVRTGIPGGPAQLTFSALYPHLRRRLVGLGLPQPNQRGTDTADHYVLAANPTTGAASEQAEAWAERGVDWYASGHHDRAEAAFQEAVRLDPGSAPCRTGLGTVVLARDRAAEAEAHYRAALAIDPMNQSARIGLGDSILDQGRGTEAEAEIRAAIGMDRGNAQAWISLGELLDRTDRLPEAEHAYAEATRLDPDSPLAHALLGAVLVALGRLDEAGSALREAIRLDPADPNPRLDLGGVLTLRQDLAGAEQEFREVVRLDPTLVAGHVELGGVLEAQGEWKAAEAAYREAERLDPTSATIQLHLVDLLRYGSGPSDDALAACRRAVELAPEVAGAHSLLGELLCAGGECDRAVAAYEAALDLDPDLVSAHVGIAECRYRRDGFHGGGWDRAETALEHAVRLAPADANVRFLRGELAWARGDLVAAEHESGESLRITSNNRRATYTRGEALLGLRRFDEAEAHYRDYLMADPDDGVGYLGVGRGHHGRGEYTLAEQWLERAVELMPGSGQARRALASTLAELGHLDRAAEQLRVAIGLDDKAAHLDLGRVLRTAGKVDEAEQAYRDALRAMPGWALAYRELGDLLSQQGRATEAELAYRHATGPAVDR</sequence>
<dbReference type="Gene3D" id="3.40.50.1460">
    <property type="match status" value="1"/>
</dbReference>
<keyword evidence="1" id="KW-0677">Repeat</keyword>
<dbReference type="InterPro" id="IPR013105">
    <property type="entry name" value="TPR_2"/>
</dbReference>
<dbReference type="AlphaFoldDB" id="A0A1H9KU45"/>
<evidence type="ECO:0000256" key="3">
    <source>
        <dbReference type="PROSITE-ProRule" id="PRU00339"/>
    </source>
</evidence>
<protein>
    <submittedName>
        <fullName evidence="5">Tetratricopeptide (TPR) repeat</fullName>
    </submittedName>
</protein>
<evidence type="ECO:0000259" key="4">
    <source>
        <dbReference type="Pfam" id="PF00656"/>
    </source>
</evidence>
<dbReference type="InterPro" id="IPR011990">
    <property type="entry name" value="TPR-like_helical_dom_sf"/>
</dbReference>
<feature type="repeat" description="TPR" evidence="3">
    <location>
        <begin position="242"/>
        <end position="275"/>
    </location>
</feature>
<dbReference type="PROSITE" id="PS50005">
    <property type="entry name" value="TPR"/>
    <property type="match status" value="7"/>
</dbReference>
<feature type="repeat" description="TPR" evidence="3">
    <location>
        <begin position="344"/>
        <end position="377"/>
    </location>
</feature>
<dbReference type="SMART" id="SM00028">
    <property type="entry name" value="TPR"/>
    <property type="match status" value="11"/>
</dbReference>
<dbReference type="InterPro" id="IPR029030">
    <property type="entry name" value="Caspase-like_dom_sf"/>
</dbReference>
<dbReference type="InterPro" id="IPR019734">
    <property type="entry name" value="TPR_rpt"/>
</dbReference>
<feature type="repeat" description="TPR" evidence="3">
    <location>
        <begin position="622"/>
        <end position="655"/>
    </location>
</feature>
<feature type="repeat" description="TPR" evidence="3">
    <location>
        <begin position="515"/>
        <end position="548"/>
    </location>
</feature>
<dbReference type="STRING" id="155974.SAMN04487818_101313"/>
<dbReference type="Pfam" id="PF13432">
    <property type="entry name" value="TPR_16"/>
    <property type="match status" value="7"/>
</dbReference>
<dbReference type="GO" id="GO:0006508">
    <property type="term" value="P:proteolysis"/>
    <property type="evidence" value="ECO:0007669"/>
    <property type="project" value="InterPro"/>
</dbReference>
<feature type="repeat" description="TPR" evidence="3">
    <location>
        <begin position="446"/>
        <end position="479"/>
    </location>
</feature>
<feature type="repeat" description="TPR" evidence="3">
    <location>
        <begin position="722"/>
        <end position="755"/>
    </location>
</feature>
<evidence type="ECO:0000313" key="6">
    <source>
        <dbReference type="Proteomes" id="UP000199051"/>
    </source>
</evidence>
<feature type="repeat" description="TPR" evidence="3">
    <location>
        <begin position="378"/>
        <end position="411"/>
    </location>
</feature>
<dbReference type="PANTHER" id="PTHR12558">
    <property type="entry name" value="CELL DIVISION CYCLE 16,23,27"/>
    <property type="match status" value="1"/>
</dbReference>
<name>A0A1H9KU45_9PSEU</name>
<dbReference type="Gene3D" id="1.25.40.10">
    <property type="entry name" value="Tetratricopeptide repeat domain"/>
    <property type="match status" value="6"/>
</dbReference>
<dbReference type="PANTHER" id="PTHR12558:SF13">
    <property type="entry name" value="CELL DIVISION CYCLE PROTEIN 27 HOMOLOG"/>
    <property type="match status" value="1"/>
</dbReference>
<keyword evidence="6" id="KW-1185">Reference proteome</keyword>
<dbReference type="GO" id="GO:0004197">
    <property type="term" value="F:cysteine-type endopeptidase activity"/>
    <property type="evidence" value="ECO:0007669"/>
    <property type="project" value="InterPro"/>
</dbReference>
<dbReference type="SUPFAM" id="SSF48452">
    <property type="entry name" value="TPR-like"/>
    <property type="match status" value="3"/>
</dbReference>
<evidence type="ECO:0000313" key="5">
    <source>
        <dbReference type="EMBL" id="SER02313.1"/>
    </source>
</evidence>
<keyword evidence="2 3" id="KW-0802">TPR repeat</keyword>
<feature type="domain" description="Peptidase C14 caspase" evidence="4">
    <location>
        <begin position="2"/>
        <end position="185"/>
    </location>
</feature>
<dbReference type="Pfam" id="PF00656">
    <property type="entry name" value="Peptidase_C14"/>
    <property type="match status" value="1"/>
</dbReference>
<dbReference type="InterPro" id="IPR011600">
    <property type="entry name" value="Pept_C14_caspase"/>
</dbReference>
<dbReference type="NCBIfam" id="NF047832">
    <property type="entry name" value="caspase_w_EACC1"/>
    <property type="match status" value="1"/>
</dbReference>
<dbReference type="Proteomes" id="UP000199051">
    <property type="component" value="Unassembled WGS sequence"/>
</dbReference>
<dbReference type="SUPFAM" id="SSF52129">
    <property type="entry name" value="Caspase-like"/>
    <property type="match status" value="1"/>
</dbReference>